<sequence>MSVPRAISSALGCNGCRIAIVRSFASISGIQLPTLSESRPRPVRRLDAQRRGFLASSGRFSEQTAKEDIFSEDGAPAQAAEGDAGADAPPSTEVAGAPWYLQVETPQRSPNFSHPLAERQRLPDLPPNPPPILQNLLEQISIDLGLDDLTLIDLRSLDPPPALGSSLLMIVGTARSEKHLHVSADRLCRWLRSTHKLRPFADGLLGRNELKLKMRRKARRSKLMANVGASETASPDDGIRTGWVCVNVGTVEGAKATVDASAAPAGFVGFGRQRDGVSIVVQMFTEEKRVEMDLEGLWEGALQRAAKRREKEELANEGNDLEPDGVGQETSLSKEASLGHTSGSPLLSSVPPRVSGPQAAQQIRNLHVISPTRALQRRPLGTASAINGAPVQDEYFAHVYRQASTFSAASGHKIPHEDDDAAAQEMRSQLRHLSNLSTEAAVRELGPNIQPFPPQKDTTTMSPLMRSFYSQMPQYPDLVHQELMIDFQCLVLNSAHPAARLDQVGNALSSLQLSGLPIPARVFHRVLYSYLAYAARTSHPQGEPHPGFWRRKALSRAFGVLDYMELYGYDVLSEDLILAFHAAASPVALSALPATAEHADADAKALEVEDLGAARARLRRFMDLFLITPHDDKTWLTLLHAYVTDVGNAAHADWDGFWAVWSAMPRRVYARSADMYGLMFAAVARSGHQARAMEALRTWVPEMGRERPPVLLRGEVVRGVIECLRVAEPRVGEEGGGRSVGESEWVRLWRRCQRVLEAERAGSVD</sequence>
<dbReference type="PANTHER" id="PTHR28087">
    <property type="entry name" value="ATPASE SYNTHESIS PROTEIN 25, MITOCHONDRIAL"/>
    <property type="match status" value="1"/>
</dbReference>
<protein>
    <recommendedName>
        <fullName evidence="8">ATPase synthesis protein 25</fullName>
    </recommendedName>
</protein>
<keyword evidence="5 8" id="KW-0809">Transit peptide</keyword>
<evidence type="ECO:0000256" key="3">
    <source>
        <dbReference type="ARBA" id="ARBA00010787"/>
    </source>
</evidence>
<dbReference type="Proteomes" id="UP001172684">
    <property type="component" value="Unassembled WGS sequence"/>
</dbReference>
<comment type="caution">
    <text evidence="10">The sequence shown here is derived from an EMBL/GenBank/DDBJ whole genome shotgun (WGS) entry which is preliminary data.</text>
</comment>
<evidence type="ECO:0000313" key="10">
    <source>
        <dbReference type="EMBL" id="KAJ9669494.1"/>
    </source>
</evidence>
<comment type="function">
    <text evidence="1">Probable mitochondrial mRNA stabilization factor.</text>
</comment>
<dbReference type="EMBL" id="JAPDRL010000002">
    <property type="protein sequence ID" value="KAJ9669494.1"/>
    <property type="molecule type" value="Genomic_DNA"/>
</dbReference>
<organism evidence="10 11">
    <name type="scientific">Coniosporium apollinis</name>
    <dbReference type="NCBI Taxonomy" id="61459"/>
    <lineage>
        <taxon>Eukaryota</taxon>
        <taxon>Fungi</taxon>
        <taxon>Dikarya</taxon>
        <taxon>Ascomycota</taxon>
        <taxon>Pezizomycotina</taxon>
        <taxon>Dothideomycetes</taxon>
        <taxon>Dothideomycetes incertae sedis</taxon>
        <taxon>Coniosporium</taxon>
    </lineage>
</organism>
<evidence type="ECO:0000256" key="8">
    <source>
        <dbReference type="RuleBase" id="RU367062"/>
    </source>
</evidence>
<reference evidence="10" key="1">
    <citation type="submission" date="2022-10" db="EMBL/GenBank/DDBJ databases">
        <title>Culturing micro-colonial fungi from biological soil crusts in the Mojave desert and describing Neophaeococcomyces mojavensis, and introducing the new genera and species Taxawa tesnikishii.</title>
        <authorList>
            <person name="Kurbessoian T."/>
            <person name="Stajich J.E."/>
        </authorList>
    </citation>
    <scope>NUCLEOTIDE SEQUENCE</scope>
    <source>
        <strain evidence="10">TK_1</strain>
    </source>
</reference>
<evidence type="ECO:0000256" key="5">
    <source>
        <dbReference type="ARBA" id="ARBA00022946"/>
    </source>
</evidence>
<evidence type="ECO:0000256" key="2">
    <source>
        <dbReference type="ARBA" id="ARBA00004443"/>
    </source>
</evidence>
<dbReference type="Gene3D" id="3.30.460.10">
    <property type="entry name" value="Beta Polymerase, domain 2"/>
    <property type="match status" value="1"/>
</dbReference>
<keyword evidence="6 8" id="KW-0496">Mitochondrion</keyword>
<keyword evidence="11" id="KW-1185">Reference proteome</keyword>
<feature type="compositionally biased region" description="Low complexity" evidence="9">
    <location>
        <begin position="342"/>
        <end position="357"/>
    </location>
</feature>
<comment type="similarity">
    <text evidence="3 8">Belongs to the ATP25 family.</text>
</comment>
<evidence type="ECO:0000256" key="9">
    <source>
        <dbReference type="SAM" id="MobiDB-lite"/>
    </source>
</evidence>
<evidence type="ECO:0000256" key="7">
    <source>
        <dbReference type="ARBA" id="ARBA00023136"/>
    </source>
</evidence>
<comment type="function">
    <text evidence="8">Mitochondrial mRNA stabilization factor.</text>
</comment>
<accession>A0ABQ9P4G7</accession>
<dbReference type="InterPro" id="IPR043519">
    <property type="entry name" value="NT_sf"/>
</dbReference>
<keyword evidence="4 8" id="KW-0999">Mitochondrion inner membrane</keyword>
<name>A0ABQ9P4G7_9PEZI</name>
<dbReference type="InterPro" id="IPR040152">
    <property type="entry name" value="Atp25"/>
</dbReference>
<evidence type="ECO:0000256" key="6">
    <source>
        <dbReference type="ARBA" id="ARBA00023128"/>
    </source>
</evidence>
<keyword evidence="7 8" id="KW-0472">Membrane</keyword>
<feature type="region of interest" description="Disordered" evidence="9">
    <location>
        <begin position="57"/>
        <end position="93"/>
    </location>
</feature>
<evidence type="ECO:0000256" key="4">
    <source>
        <dbReference type="ARBA" id="ARBA00022792"/>
    </source>
</evidence>
<proteinExistence type="inferred from homology"/>
<evidence type="ECO:0000313" key="11">
    <source>
        <dbReference type="Proteomes" id="UP001172684"/>
    </source>
</evidence>
<evidence type="ECO:0000256" key="1">
    <source>
        <dbReference type="ARBA" id="ARBA00003470"/>
    </source>
</evidence>
<feature type="region of interest" description="Disordered" evidence="9">
    <location>
        <begin position="309"/>
        <end position="359"/>
    </location>
</feature>
<gene>
    <name evidence="10" type="primary">ATP25</name>
    <name evidence="10" type="ORF">H2201_000361</name>
</gene>
<dbReference type="PANTHER" id="PTHR28087:SF1">
    <property type="entry name" value="ATPASE SYNTHESIS PROTEIN 25, MITOCHONDRIAL"/>
    <property type="match status" value="1"/>
</dbReference>
<feature type="compositionally biased region" description="Low complexity" evidence="9">
    <location>
        <begin position="72"/>
        <end position="90"/>
    </location>
</feature>
<comment type="subcellular location">
    <subcellularLocation>
        <location evidence="2 8">Mitochondrion inner membrane</location>
        <topology evidence="2 8">Peripheral membrane protein</topology>
        <orientation evidence="2 8">Matrix side</orientation>
    </subcellularLocation>
</comment>